<evidence type="ECO:0000313" key="2">
    <source>
        <dbReference type="EMBL" id="EJX00040.1"/>
    </source>
</evidence>
<protein>
    <submittedName>
        <fullName evidence="2">Uncharacterized protein</fullName>
    </submittedName>
</protein>
<feature type="region of interest" description="Disordered" evidence="1">
    <location>
        <begin position="33"/>
        <end position="69"/>
    </location>
</feature>
<gene>
    <name evidence="2" type="ORF">EVA_11855</name>
</gene>
<feature type="compositionally biased region" description="Basic and acidic residues" evidence="1">
    <location>
        <begin position="39"/>
        <end position="69"/>
    </location>
</feature>
<dbReference type="EMBL" id="AMCI01003551">
    <property type="protein sequence ID" value="EJX00040.1"/>
    <property type="molecule type" value="Genomic_DNA"/>
</dbReference>
<name>J9GK80_9ZZZZ</name>
<dbReference type="AlphaFoldDB" id="J9GK80"/>
<sequence>MSDAVAEKVGAPDRELGLRITGSGHVKEYRIKALGGESAGKEAGEGEHEQTRGEGRQKRENGHDQRPQF</sequence>
<reference evidence="2" key="1">
    <citation type="journal article" date="2012" name="PLoS ONE">
        <title>Gene sets for utilization of primary and secondary nutrition supplies in the distal gut of endangered iberian lynx.</title>
        <authorList>
            <person name="Alcaide M."/>
            <person name="Messina E."/>
            <person name="Richter M."/>
            <person name="Bargiela R."/>
            <person name="Peplies J."/>
            <person name="Huws S.A."/>
            <person name="Newbold C.J."/>
            <person name="Golyshin P.N."/>
            <person name="Simon M.A."/>
            <person name="Lopez G."/>
            <person name="Yakimov M.M."/>
            <person name="Ferrer M."/>
        </authorList>
    </citation>
    <scope>NUCLEOTIDE SEQUENCE</scope>
</reference>
<comment type="caution">
    <text evidence="2">The sequence shown here is derived from an EMBL/GenBank/DDBJ whole genome shotgun (WGS) entry which is preliminary data.</text>
</comment>
<evidence type="ECO:0000256" key="1">
    <source>
        <dbReference type="SAM" id="MobiDB-lite"/>
    </source>
</evidence>
<organism evidence="2">
    <name type="scientific">gut metagenome</name>
    <dbReference type="NCBI Taxonomy" id="749906"/>
    <lineage>
        <taxon>unclassified sequences</taxon>
        <taxon>metagenomes</taxon>
        <taxon>organismal metagenomes</taxon>
    </lineage>
</organism>
<accession>J9GK80</accession>
<proteinExistence type="predicted"/>